<dbReference type="Proteomes" id="UP001589774">
    <property type="component" value="Unassembled WGS sequence"/>
</dbReference>
<dbReference type="SUPFAM" id="SSF50156">
    <property type="entry name" value="PDZ domain-like"/>
    <property type="match status" value="1"/>
</dbReference>
<dbReference type="Pfam" id="PF17820">
    <property type="entry name" value="PDZ_6"/>
    <property type="match status" value="1"/>
</dbReference>
<dbReference type="PROSITE" id="PS50106">
    <property type="entry name" value="PDZ"/>
    <property type="match status" value="1"/>
</dbReference>
<dbReference type="InterPro" id="IPR034122">
    <property type="entry name" value="Retropepsin-like_bacterial"/>
</dbReference>
<evidence type="ECO:0000313" key="3">
    <source>
        <dbReference type="Proteomes" id="UP001589774"/>
    </source>
</evidence>
<accession>A0ABV6HQP1</accession>
<dbReference type="Gene3D" id="2.40.70.10">
    <property type="entry name" value="Acid Proteases"/>
    <property type="match status" value="2"/>
</dbReference>
<feature type="domain" description="PDZ" evidence="1">
    <location>
        <begin position="316"/>
        <end position="381"/>
    </location>
</feature>
<dbReference type="Pfam" id="PF13650">
    <property type="entry name" value="Asp_protease_2"/>
    <property type="match status" value="2"/>
</dbReference>
<proteinExistence type="predicted"/>
<keyword evidence="2" id="KW-0645">Protease</keyword>
<name>A0ABV6HQP1_9SPHI</name>
<comment type="caution">
    <text evidence="2">The sequence shown here is derived from an EMBL/GenBank/DDBJ whole genome shotgun (WGS) entry which is preliminary data.</text>
</comment>
<dbReference type="RefSeq" id="WP_013663407.1">
    <property type="nucleotide sequence ID" value="NZ_JBHLWO010000004.1"/>
</dbReference>
<evidence type="ECO:0000259" key="1">
    <source>
        <dbReference type="PROSITE" id="PS50106"/>
    </source>
</evidence>
<sequence>MRLVFFALLLVGYMRSAAQEEIVPSPSQVLSEVHFKTLMGGVVVLPALLNGFPDTLNFILDTGSGGISLDSSTVVSLGLKPTPSATRIRGVAGIKQVSYLYNQHLKFPGYTVDSLNFHINDYSFLSSVYGVKVDGIIGYSLFSRYIVKINYDDSLMHICSQGTIRYPKGGFLLRPNIKSLVVQRALLKDKHQVNARFLHDIGAGVCVMLSKEFVEDSTLLAWNRKLWPKEGHGLGGKIQMDLTVIKELRFGPYKFKHVPTLIFDDVYDVTSYPYLGGLIGNDIFRRFNMIYNYEKGDIHLIPNNSFRDRFDYAYSGLDLQLIDGNIEIGGVAKGSPAELAGLKVGDLLLAVNGDFSVNFAQYKKALQRPKKEVMLLVRRKEELLIFKFKIKSIKQVF</sequence>
<organism evidence="2 3">
    <name type="scientific">Olivibacter oleidegradans</name>
    <dbReference type="NCBI Taxonomy" id="760123"/>
    <lineage>
        <taxon>Bacteria</taxon>
        <taxon>Pseudomonadati</taxon>
        <taxon>Bacteroidota</taxon>
        <taxon>Sphingobacteriia</taxon>
        <taxon>Sphingobacteriales</taxon>
        <taxon>Sphingobacteriaceae</taxon>
        <taxon>Olivibacter</taxon>
    </lineage>
</organism>
<evidence type="ECO:0000313" key="2">
    <source>
        <dbReference type="EMBL" id="MFC0321213.1"/>
    </source>
</evidence>
<dbReference type="SUPFAM" id="SSF50630">
    <property type="entry name" value="Acid proteases"/>
    <property type="match status" value="1"/>
</dbReference>
<dbReference type="InterPro" id="IPR041489">
    <property type="entry name" value="PDZ_6"/>
</dbReference>
<dbReference type="CDD" id="cd05483">
    <property type="entry name" value="retropepsin_like_bacteria"/>
    <property type="match status" value="1"/>
</dbReference>
<dbReference type="Gene3D" id="2.30.42.10">
    <property type="match status" value="1"/>
</dbReference>
<dbReference type="InterPro" id="IPR001478">
    <property type="entry name" value="PDZ"/>
</dbReference>
<dbReference type="SMART" id="SM00228">
    <property type="entry name" value="PDZ"/>
    <property type="match status" value="1"/>
</dbReference>
<dbReference type="InterPro" id="IPR021109">
    <property type="entry name" value="Peptidase_aspartic_dom_sf"/>
</dbReference>
<dbReference type="GO" id="GO:0006508">
    <property type="term" value="P:proteolysis"/>
    <property type="evidence" value="ECO:0007669"/>
    <property type="project" value="UniProtKB-KW"/>
</dbReference>
<dbReference type="GO" id="GO:0008233">
    <property type="term" value="F:peptidase activity"/>
    <property type="evidence" value="ECO:0007669"/>
    <property type="project" value="UniProtKB-KW"/>
</dbReference>
<keyword evidence="3" id="KW-1185">Reference proteome</keyword>
<keyword evidence="2" id="KW-0378">Hydrolase</keyword>
<reference evidence="2 3" key="1">
    <citation type="submission" date="2024-09" db="EMBL/GenBank/DDBJ databases">
        <authorList>
            <person name="Sun Q."/>
            <person name="Mori K."/>
        </authorList>
    </citation>
    <scope>NUCLEOTIDE SEQUENCE [LARGE SCALE GENOMIC DNA]</scope>
    <source>
        <strain evidence="2 3">CCM 7765</strain>
    </source>
</reference>
<dbReference type="EMBL" id="JBHLWO010000004">
    <property type="protein sequence ID" value="MFC0321213.1"/>
    <property type="molecule type" value="Genomic_DNA"/>
</dbReference>
<gene>
    <name evidence="2" type="ORF">ACFFI0_23035</name>
</gene>
<dbReference type="InterPro" id="IPR036034">
    <property type="entry name" value="PDZ_sf"/>
</dbReference>
<protein>
    <submittedName>
        <fullName evidence="2">Aspartyl protease family protein</fullName>
    </submittedName>
</protein>